<name>A0A097SS40_9BACT</name>
<protein>
    <submittedName>
        <fullName evidence="4">Glycosyl transferase superfamily protein</fullName>
    </submittedName>
</protein>
<keyword evidence="1 4" id="KW-0808">Transferase</keyword>
<dbReference type="HOGENOM" id="CLU_065567_2_0_14"/>
<dbReference type="SUPFAM" id="SSF53448">
    <property type="entry name" value="Nucleotide-diphospho-sugar transferases"/>
    <property type="match status" value="1"/>
</dbReference>
<dbReference type="InterPro" id="IPR029044">
    <property type="entry name" value="Nucleotide-diphossugar_trans"/>
</dbReference>
<dbReference type="EMBL" id="CP007711">
    <property type="protein sequence ID" value="AIV03395.1"/>
    <property type="molecule type" value="Genomic_DNA"/>
</dbReference>
<dbReference type="PANTHER" id="PTHR43584:SF8">
    <property type="entry name" value="N-ACETYLMURAMATE ALPHA-1-PHOSPHATE URIDYLYLTRANSFERASE"/>
    <property type="match status" value="1"/>
</dbReference>
<sequence>MKIIITAAGKGKRFKEIGIKEEKYQITVKNKSLLYWSLISLKNLFNCEFIFIFQKKNYKKDFVERELKKIGINHFRIILINHLTKGQAATAMIAEPYIDKNEEIIIFNIDTHLNPKIIKKEIFNSDGVIVTTKAKGDQWSFAKTKNKSNKVIEVSEKKRISTNASVGLYYFKFWSDFINAYKKVSKNVKKQYKEIYINPLYQYLIDQDKDITIHGIPLKCLNCLGTPKEVKKFDPDWDI</sequence>
<dbReference type="KEGG" id="mgj:MGM1_0080"/>
<dbReference type="InterPro" id="IPR050065">
    <property type="entry name" value="GlmU-like"/>
</dbReference>
<dbReference type="Pfam" id="PF00483">
    <property type="entry name" value="NTP_transferase"/>
    <property type="match status" value="1"/>
</dbReference>
<dbReference type="Gene3D" id="3.90.550.10">
    <property type="entry name" value="Spore Coat Polysaccharide Biosynthesis Protein SpsA, Chain A"/>
    <property type="match status" value="1"/>
</dbReference>
<dbReference type="GO" id="GO:0016779">
    <property type="term" value="F:nucleotidyltransferase activity"/>
    <property type="evidence" value="ECO:0007669"/>
    <property type="project" value="UniProtKB-KW"/>
</dbReference>
<dbReference type="eggNOG" id="COG1209">
    <property type="taxonomic scope" value="Bacteria"/>
</dbReference>
<organism evidence="4 5">
    <name type="scientific">Candidatus Malacoplasma girerdii</name>
    <dbReference type="NCBI Taxonomy" id="1318617"/>
    <lineage>
        <taxon>Bacteria</taxon>
        <taxon>Bacillati</taxon>
        <taxon>Mycoplasmatota</taxon>
        <taxon>Mycoplasmoidales</taxon>
        <taxon>Mycoplasmoidaceae</taxon>
        <taxon>Malacoplasma</taxon>
    </lineage>
</organism>
<gene>
    <name evidence="4" type="ORF">MGM1_0080</name>
</gene>
<keyword evidence="2" id="KW-0548">Nucleotidyltransferase</keyword>
<keyword evidence="5" id="KW-1185">Reference proteome</keyword>
<evidence type="ECO:0000313" key="5">
    <source>
        <dbReference type="Proteomes" id="UP000030066"/>
    </source>
</evidence>
<evidence type="ECO:0000256" key="1">
    <source>
        <dbReference type="ARBA" id="ARBA00022679"/>
    </source>
</evidence>
<dbReference type="STRING" id="1318617.MGM1_0080"/>
<evidence type="ECO:0000259" key="3">
    <source>
        <dbReference type="Pfam" id="PF00483"/>
    </source>
</evidence>
<dbReference type="PIRSF" id="PIRSF028162">
    <property type="entry name" value="BcbE_prd"/>
    <property type="match status" value="1"/>
</dbReference>
<reference evidence="4 5" key="1">
    <citation type="journal article" date="2014" name="PLoS ONE">
        <title>An emerging Mycoplasma associated with trichomoniasis, vaginal infection and disease.</title>
        <authorList>
            <consortium name="Vaginal Microbiome Consortium"/>
            <person name="Fettweis J.M."/>
            <person name="Serrano M.G."/>
            <person name="Huang B."/>
            <person name="Brooks J.P."/>
            <person name="Glascock A.L."/>
            <person name="Sheth N.U."/>
            <person name="Strauss J.F.III."/>
            <person name="Jefferson K.K."/>
            <person name="Buck G.A."/>
        </authorList>
    </citation>
    <scope>NUCLEOTIDE SEQUENCE [LARGE SCALE GENOMIC DNA]</scope>
    <source>
        <strain evidence="4 5">VCU_M1</strain>
    </source>
</reference>
<dbReference type="PANTHER" id="PTHR43584">
    <property type="entry name" value="NUCLEOTIDYL TRANSFERASE"/>
    <property type="match status" value="1"/>
</dbReference>
<evidence type="ECO:0000256" key="2">
    <source>
        <dbReference type="ARBA" id="ARBA00022695"/>
    </source>
</evidence>
<feature type="domain" description="Nucleotidyl transferase" evidence="3">
    <location>
        <begin position="3"/>
        <end position="195"/>
    </location>
</feature>
<dbReference type="Proteomes" id="UP000030066">
    <property type="component" value="Chromosome"/>
</dbReference>
<proteinExistence type="predicted"/>
<accession>A0A097SS40</accession>
<evidence type="ECO:0000313" key="4">
    <source>
        <dbReference type="EMBL" id="AIV03395.1"/>
    </source>
</evidence>
<dbReference type="InterPro" id="IPR016873">
    <property type="entry name" value="Caps_polysacc_synth_BcbE_prd"/>
</dbReference>
<dbReference type="InterPro" id="IPR005835">
    <property type="entry name" value="NTP_transferase_dom"/>
</dbReference>
<dbReference type="AlphaFoldDB" id="A0A097SS40"/>